<sequence length="73" mass="8044">SMSLDNVLGVAGAAKQHYFLLVFGLILSILLMATVANVISKWIKKYKWIGWLGLIAILAVAIELIYSDIIILL</sequence>
<feature type="transmembrane region" description="Helical" evidence="1">
    <location>
        <begin position="51"/>
        <end position="72"/>
    </location>
</feature>
<feature type="non-terminal residue" evidence="2">
    <location>
        <position position="1"/>
    </location>
</feature>
<feature type="transmembrane region" description="Helical" evidence="1">
    <location>
        <begin position="18"/>
        <end position="39"/>
    </location>
</feature>
<dbReference type="EMBL" id="UINC01116211">
    <property type="protein sequence ID" value="SVC87791.1"/>
    <property type="molecule type" value="Genomic_DNA"/>
</dbReference>
<gene>
    <name evidence="2" type="ORF">METZ01_LOCUS340645</name>
</gene>
<keyword evidence="1" id="KW-0472">Membrane</keyword>
<keyword evidence="1" id="KW-0812">Transmembrane</keyword>
<organism evidence="2">
    <name type="scientific">marine metagenome</name>
    <dbReference type="NCBI Taxonomy" id="408172"/>
    <lineage>
        <taxon>unclassified sequences</taxon>
        <taxon>metagenomes</taxon>
        <taxon>ecological metagenomes</taxon>
    </lineage>
</organism>
<evidence type="ECO:0000256" key="1">
    <source>
        <dbReference type="SAM" id="Phobius"/>
    </source>
</evidence>
<dbReference type="AlphaFoldDB" id="A0A382QTY5"/>
<keyword evidence="1" id="KW-1133">Transmembrane helix</keyword>
<dbReference type="Pfam" id="PF03741">
    <property type="entry name" value="TerC"/>
    <property type="match status" value="1"/>
</dbReference>
<dbReference type="GO" id="GO:0016020">
    <property type="term" value="C:membrane"/>
    <property type="evidence" value="ECO:0007669"/>
    <property type="project" value="InterPro"/>
</dbReference>
<proteinExistence type="predicted"/>
<evidence type="ECO:0000313" key="2">
    <source>
        <dbReference type="EMBL" id="SVC87791.1"/>
    </source>
</evidence>
<dbReference type="InterPro" id="IPR005496">
    <property type="entry name" value="Integral_membrane_TerC"/>
</dbReference>
<reference evidence="2" key="1">
    <citation type="submission" date="2018-05" db="EMBL/GenBank/DDBJ databases">
        <authorList>
            <person name="Lanie J.A."/>
            <person name="Ng W.-L."/>
            <person name="Kazmierczak K.M."/>
            <person name="Andrzejewski T.M."/>
            <person name="Davidsen T.M."/>
            <person name="Wayne K.J."/>
            <person name="Tettelin H."/>
            <person name="Glass J.I."/>
            <person name="Rusch D."/>
            <person name="Podicherti R."/>
            <person name="Tsui H.-C.T."/>
            <person name="Winkler M.E."/>
        </authorList>
    </citation>
    <scope>NUCLEOTIDE SEQUENCE</scope>
</reference>
<evidence type="ECO:0008006" key="3">
    <source>
        <dbReference type="Google" id="ProtNLM"/>
    </source>
</evidence>
<accession>A0A382QTY5</accession>
<name>A0A382QTY5_9ZZZZ</name>
<protein>
    <recommendedName>
        <fullName evidence="3">TerC family protein</fullName>
    </recommendedName>
</protein>